<dbReference type="PANTHER" id="PTHR28538:SF1">
    <property type="entry name" value="INTEGRAL INNER NUCLEAR MEMBRANE PROTEIN IMA1"/>
    <property type="match status" value="1"/>
</dbReference>
<organism evidence="9 10">
    <name type="scientific">Clohesyomyces aquaticus</name>
    <dbReference type="NCBI Taxonomy" id="1231657"/>
    <lineage>
        <taxon>Eukaryota</taxon>
        <taxon>Fungi</taxon>
        <taxon>Dikarya</taxon>
        <taxon>Ascomycota</taxon>
        <taxon>Pezizomycotina</taxon>
        <taxon>Dothideomycetes</taxon>
        <taxon>Pleosporomycetidae</taxon>
        <taxon>Pleosporales</taxon>
        <taxon>Lindgomycetaceae</taxon>
        <taxon>Clohesyomyces</taxon>
    </lineage>
</organism>
<feature type="compositionally biased region" description="Basic and acidic residues" evidence="6">
    <location>
        <begin position="490"/>
        <end position="508"/>
    </location>
</feature>
<comment type="caution">
    <text evidence="9">The sequence shown here is derived from an EMBL/GenBank/DDBJ whole genome shotgun (WGS) entry which is preliminary data.</text>
</comment>
<evidence type="ECO:0000256" key="2">
    <source>
        <dbReference type="ARBA" id="ARBA00022692"/>
    </source>
</evidence>
<dbReference type="GO" id="GO:0005637">
    <property type="term" value="C:nuclear inner membrane"/>
    <property type="evidence" value="ECO:0007669"/>
    <property type="project" value="UniProtKB-SubCell"/>
</dbReference>
<dbReference type="GO" id="GO:0044732">
    <property type="term" value="C:mitotic spindle pole body"/>
    <property type="evidence" value="ECO:0007669"/>
    <property type="project" value="TreeGrafter"/>
</dbReference>
<dbReference type="Pfam" id="PF09779">
    <property type="entry name" value="Ima1_N"/>
    <property type="match status" value="1"/>
</dbReference>
<keyword evidence="5" id="KW-0539">Nucleus</keyword>
<dbReference type="GO" id="GO:0034506">
    <property type="term" value="C:chromosome, centromeric core domain"/>
    <property type="evidence" value="ECO:0007669"/>
    <property type="project" value="TreeGrafter"/>
</dbReference>
<sequence length="583" mass="66524">MGRRLLGRGLTCHYCNTYSRDNAAGITRAWLCTNCESMNYLDERGQITDPPAAETAPGFVRYAQSQSPEPTIPTTTKNPFCDACQRNQSLANQLLAEYLPDEDDPEYSKYEASVDKYRDEVERRYPPVCDKCVDNVQKQIRAAQYAANTDHLRRMLEFSRRHRAEHDTHRQRLLLRLISFAKWTYRGSIFLGLVWHAFGVLLSPNTEACERRWFNWDVCLSQAVSIRAVERACFDSPPVMQLVKYALVADLLTFWWNPQLKAKISKPGGRMRGLTSQWLLRLAVVALRFGFVYWCQQLDLLSDDLQIFRISHGAMLAVIVISTLFSRRLVYIDYQSTKSFMKKIDPYLPQAATSCESTAEPYLPARPNHDSFDTMAQSFTQSFPTNNLDEVFSLQNDSTSNYPPSPTESIASLKTTRDDESEVFTPYQRRPHRQLSDAMDWTPTRRTFAPPQEVLPPIFKSPSSTTTSTTTQPAPAGPHSIFSQPSSNPFDRRVPPPPPKHKEHERRNPWKSSSIPIQTEISTAKKGLFQGSGSPASQDALRQPPSRVKRDEELFKPPQLKYDTYTKPKMTGLEDTFNSMFSG</sequence>
<feature type="transmembrane region" description="Helical" evidence="7">
    <location>
        <begin position="278"/>
        <end position="294"/>
    </location>
</feature>
<accession>A0A1Y1ZR38</accession>
<name>A0A1Y1ZR38_9PLEO</name>
<dbReference type="STRING" id="1231657.A0A1Y1ZR38"/>
<feature type="compositionally biased region" description="Polar residues" evidence="6">
    <location>
        <begin position="510"/>
        <end position="522"/>
    </location>
</feature>
<evidence type="ECO:0000313" key="10">
    <source>
        <dbReference type="Proteomes" id="UP000193144"/>
    </source>
</evidence>
<feature type="domain" description="Ima1 N-terminal" evidence="8">
    <location>
        <begin position="10"/>
        <end position="136"/>
    </location>
</feature>
<reference evidence="9 10" key="1">
    <citation type="submission" date="2016-07" db="EMBL/GenBank/DDBJ databases">
        <title>Pervasive Adenine N6-methylation of Active Genes in Fungi.</title>
        <authorList>
            <consortium name="DOE Joint Genome Institute"/>
            <person name="Mondo S.J."/>
            <person name="Dannebaum R.O."/>
            <person name="Kuo R.C."/>
            <person name="Labutti K."/>
            <person name="Haridas S."/>
            <person name="Kuo A."/>
            <person name="Salamov A."/>
            <person name="Ahrendt S.R."/>
            <person name="Lipzen A."/>
            <person name="Sullivan W."/>
            <person name="Andreopoulos W.B."/>
            <person name="Clum A."/>
            <person name="Lindquist E."/>
            <person name="Daum C."/>
            <person name="Ramamoorthy G.K."/>
            <person name="Gryganskyi A."/>
            <person name="Culley D."/>
            <person name="Magnuson J.K."/>
            <person name="James T.Y."/>
            <person name="O'Malley M.A."/>
            <person name="Stajich J.E."/>
            <person name="Spatafora J.W."/>
            <person name="Visel A."/>
            <person name="Grigoriev I.V."/>
        </authorList>
    </citation>
    <scope>NUCLEOTIDE SEQUENCE [LARGE SCALE GENOMIC DNA]</scope>
    <source>
        <strain evidence="9 10">CBS 115471</strain>
    </source>
</reference>
<feature type="transmembrane region" description="Helical" evidence="7">
    <location>
        <begin position="306"/>
        <end position="325"/>
    </location>
</feature>
<dbReference type="GO" id="GO:0071765">
    <property type="term" value="P:nuclear inner membrane organization"/>
    <property type="evidence" value="ECO:0007669"/>
    <property type="project" value="InterPro"/>
</dbReference>
<gene>
    <name evidence="9" type="ORF">BCR34DRAFT_614135</name>
</gene>
<dbReference type="EMBL" id="MCFA01000053">
    <property type="protein sequence ID" value="ORY12255.1"/>
    <property type="molecule type" value="Genomic_DNA"/>
</dbReference>
<evidence type="ECO:0000256" key="3">
    <source>
        <dbReference type="ARBA" id="ARBA00022989"/>
    </source>
</evidence>
<keyword evidence="4 7" id="KW-0472">Membrane</keyword>
<evidence type="ECO:0000256" key="1">
    <source>
        <dbReference type="ARBA" id="ARBA00004473"/>
    </source>
</evidence>
<dbReference type="AlphaFoldDB" id="A0A1Y1ZR38"/>
<keyword evidence="2 7" id="KW-0812">Transmembrane</keyword>
<keyword evidence="3 7" id="KW-1133">Transmembrane helix</keyword>
<evidence type="ECO:0000259" key="8">
    <source>
        <dbReference type="Pfam" id="PF09779"/>
    </source>
</evidence>
<comment type="subcellular location">
    <subcellularLocation>
        <location evidence="1">Nucleus inner membrane</location>
        <topology evidence="1">Multi-pass membrane protein</topology>
    </subcellularLocation>
</comment>
<dbReference type="PANTHER" id="PTHR28538">
    <property type="entry name" value="INTEGRAL INNER NUCLEAR MEMBRANE PROTEIN IMA1"/>
    <property type="match status" value="1"/>
</dbReference>
<proteinExistence type="predicted"/>
<feature type="compositionally biased region" description="Polar residues" evidence="6">
    <location>
        <begin position="395"/>
        <end position="414"/>
    </location>
</feature>
<evidence type="ECO:0000256" key="6">
    <source>
        <dbReference type="SAM" id="MobiDB-lite"/>
    </source>
</evidence>
<feature type="region of interest" description="Disordered" evidence="6">
    <location>
        <begin position="395"/>
        <end position="557"/>
    </location>
</feature>
<evidence type="ECO:0000256" key="5">
    <source>
        <dbReference type="ARBA" id="ARBA00023242"/>
    </source>
</evidence>
<protein>
    <submittedName>
        <fullName evidence="9">Ima1 N-terminal domain-domain-containing protein</fullName>
    </submittedName>
</protein>
<dbReference type="InterPro" id="IPR042321">
    <property type="entry name" value="Ima1"/>
</dbReference>
<dbReference type="InterPro" id="IPR018617">
    <property type="entry name" value="Ima1_N"/>
</dbReference>
<feature type="transmembrane region" description="Helical" evidence="7">
    <location>
        <begin position="183"/>
        <end position="202"/>
    </location>
</feature>
<dbReference type="Proteomes" id="UP000193144">
    <property type="component" value="Unassembled WGS sequence"/>
</dbReference>
<evidence type="ECO:0000256" key="4">
    <source>
        <dbReference type="ARBA" id="ARBA00023136"/>
    </source>
</evidence>
<dbReference type="OrthoDB" id="5966927at2759"/>
<dbReference type="GO" id="GO:0034992">
    <property type="term" value="C:microtubule organizing center attachment site"/>
    <property type="evidence" value="ECO:0007669"/>
    <property type="project" value="TreeGrafter"/>
</dbReference>
<evidence type="ECO:0000256" key="7">
    <source>
        <dbReference type="SAM" id="Phobius"/>
    </source>
</evidence>
<keyword evidence="10" id="KW-1185">Reference proteome</keyword>
<evidence type="ECO:0000313" key="9">
    <source>
        <dbReference type="EMBL" id="ORY12255.1"/>
    </source>
</evidence>